<dbReference type="AlphaFoldDB" id="A0A443NHS9"/>
<evidence type="ECO:0000313" key="1">
    <source>
        <dbReference type="EMBL" id="RWR78073.1"/>
    </source>
</evidence>
<proteinExistence type="predicted"/>
<dbReference type="STRING" id="337451.A0A443NHS9"/>
<comment type="caution">
    <text evidence="1">The sequence shown here is derived from an EMBL/GenBank/DDBJ whole genome shotgun (WGS) entry which is preliminary data.</text>
</comment>
<organism evidence="1 2">
    <name type="scientific">Cinnamomum micranthum f. kanehirae</name>
    <dbReference type="NCBI Taxonomy" id="337451"/>
    <lineage>
        <taxon>Eukaryota</taxon>
        <taxon>Viridiplantae</taxon>
        <taxon>Streptophyta</taxon>
        <taxon>Embryophyta</taxon>
        <taxon>Tracheophyta</taxon>
        <taxon>Spermatophyta</taxon>
        <taxon>Magnoliopsida</taxon>
        <taxon>Magnoliidae</taxon>
        <taxon>Laurales</taxon>
        <taxon>Lauraceae</taxon>
        <taxon>Cinnamomum</taxon>
    </lineage>
</organism>
<dbReference type="Proteomes" id="UP000283530">
    <property type="component" value="Unassembled WGS sequence"/>
</dbReference>
<reference evidence="1 2" key="1">
    <citation type="journal article" date="2019" name="Nat. Plants">
        <title>Stout camphor tree genome fills gaps in understanding of flowering plant genome evolution.</title>
        <authorList>
            <person name="Chaw S.M."/>
            <person name="Liu Y.C."/>
            <person name="Wu Y.W."/>
            <person name="Wang H.Y."/>
            <person name="Lin C.I."/>
            <person name="Wu C.S."/>
            <person name="Ke H.M."/>
            <person name="Chang L.Y."/>
            <person name="Hsu C.Y."/>
            <person name="Yang H.T."/>
            <person name="Sudianto E."/>
            <person name="Hsu M.H."/>
            <person name="Wu K.P."/>
            <person name="Wang L.N."/>
            <person name="Leebens-Mack J.H."/>
            <person name="Tsai I.J."/>
        </authorList>
    </citation>
    <scope>NUCLEOTIDE SEQUENCE [LARGE SCALE GENOMIC DNA]</scope>
    <source>
        <strain evidence="2">cv. Chaw 1501</strain>
        <tissue evidence="1">Young leaves</tissue>
    </source>
</reference>
<dbReference type="PANTHER" id="PTHR48221:SF2">
    <property type="entry name" value="ACYL-COA SYNTHETASE FAMILY PROTEIN"/>
    <property type="match status" value="1"/>
</dbReference>
<keyword evidence="2" id="KW-1185">Reference proteome</keyword>
<name>A0A443NHS9_9MAGN</name>
<dbReference type="OrthoDB" id="1917939at2759"/>
<sequence length="700" mass="78914">MTTELSEITDLFTRLAFHLQLQRNSSRNQPPLHIDEEEDLHIDVDEEEAALALAISSLNKSLNFNTTSPSSSSSSSSRVRVLDTALSLMCFKAPDLCNSSIECLAETILALLSSSISCKVSRFPNQHESLQVGSSISAADCPKLIEACADVIGSLEGSGKLSYKLFCAVLKVATSACLHPSQFPSSIVYKKSRCKRNTAISKLYSFAPDETVGTVCEMPLRLLFWYLDPLTLKDDISRILREVVERPFLCLKKELHERMAWRSIMICLVTSPTIFMETRALLHAWFLVTGLASILELCIELVSSALDVLSRPMWWETVVYTKKQLGPMTDTPYHDFRQTSINPAIIDHKSTWAMLMDFPAWFYFAVMLLFSEKHCQGIFPSSCTKQAVETKKTSDSELCGAAARYLAWILSPVNGILYDRLVCFIAEISGSWTVKKREADNQKSQCYLDTCTNDSSRRRKLKKPRNHNSVINDYNVHGMELWLKDFHHCYVQYHTNSNVSHKSNKACNNSTRPNLLFRRIPLGIMIGSSSCSDDKGNELLLHYSATGEILTSNETKCAGNNHIKWKSGECDNDHLHKCSDEDNERKGAIAGASLVFNLFDIIEDMSGSMLECEDSQRDFVCQVKCKAVKYLVKCIEKLLRLPNDEGRLSMFMDLSIRLERWRRQGREVFEGSEVLTDVIRDLHSKISPSRDACIGGDSLQ</sequence>
<dbReference type="EMBL" id="QPKB01000002">
    <property type="protein sequence ID" value="RWR78073.1"/>
    <property type="molecule type" value="Genomic_DNA"/>
</dbReference>
<accession>A0A443NHS9</accession>
<evidence type="ECO:0000313" key="2">
    <source>
        <dbReference type="Proteomes" id="UP000283530"/>
    </source>
</evidence>
<gene>
    <name evidence="1" type="ORF">CKAN_00658200</name>
</gene>
<dbReference type="PANTHER" id="PTHR48221">
    <property type="entry name" value="ACYL-COA SYNTHETASE FAMILY PROTEIN"/>
    <property type="match status" value="1"/>
</dbReference>
<protein>
    <submittedName>
        <fullName evidence="1">Putative Acyl-CoA synthetase family member 4</fullName>
    </submittedName>
</protein>